<dbReference type="PANTHER" id="PTHR20855:SF52">
    <property type="entry name" value="ADIPONECTIN RECEPTOR PROTEIN"/>
    <property type="match status" value="1"/>
</dbReference>
<reference evidence="8" key="2">
    <citation type="submission" date="2023-05" db="EMBL/GenBank/DDBJ databases">
        <authorList>
            <consortium name="Lawrence Berkeley National Laboratory"/>
            <person name="Steindorff A."/>
            <person name="Hensen N."/>
            <person name="Bonometti L."/>
            <person name="Westerberg I."/>
            <person name="Brannstrom I.O."/>
            <person name="Guillou S."/>
            <person name="Cros-Aarteil S."/>
            <person name="Calhoun S."/>
            <person name="Haridas S."/>
            <person name="Kuo A."/>
            <person name="Mondo S."/>
            <person name="Pangilinan J."/>
            <person name="Riley R."/>
            <person name="Labutti K."/>
            <person name="Andreopoulos B."/>
            <person name="Lipzen A."/>
            <person name="Chen C."/>
            <person name="Yanf M."/>
            <person name="Daum C."/>
            <person name="Ng V."/>
            <person name="Clum A."/>
            <person name="Ohm R."/>
            <person name="Martin F."/>
            <person name="Silar P."/>
            <person name="Natvig D."/>
            <person name="Lalanne C."/>
            <person name="Gautier V."/>
            <person name="Ament-Velasquez S.L."/>
            <person name="Kruys A."/>
            <person name="Hutchinson M.I."/>
            <person name="Powell A.J."/>
            <person name="Barry K."/>
            <person name="Miller A.N."/>
            <person name="Grigoriev I.V."/>
            <person name="Debuchy R."/>
            <person name="Gladieux P."/>
            <person name="Thoren M.H."/>
            <person name="Johannesson H."/>
        </authorList>
    </citation>
    <scope>NUCLEOTIDE SEQUENCE</scope>
    <source>
        <strain evidence="8">CBS 892.96</strain>
    </source>
</reference>
<feature type="binding site" evidence="6">
    <location>
        <position position="84"/>
    </location>
    <ligand>
        <name>Zn(2+)</name>
        <dbReference type="ChEBI" id="CHEBI:29105"/>
    </ligand>
</feature>
<dbReference type="GO" id="GO:0038023">
    <property type="term" value="F:signaling receptor activity"/>
    <property type="evidence" value="ECO:0007669"/>
    <property type="project" value="TreeGrafter"/>
</dbReference>
<keyword evidence="4 7" id="KW-1133">Transmembrane helix</keyword>
<keyword evidence="9" id="KW-1185">Reference proteome</keyword>
<proteinExistence type="inferred from homology"/>
<keyword evidence="3 7" id="KW-0812">Transmembrane</keyword>
<dbReference type="GO" id="GO:0016020">
    <property type="term" value="C:membrane"/>
    <property type="evidence" value="ECO:0007669"/>
    <property type="project" value="UniProtKB-SubCell"/>
</dbReference>
<feature type="transmembrane region" description="Helical" evidence="7">
    <location>
        <begin position="103"/>
        <end position="123"/>
    </location>
</feature>
<feature type="transmembrane region" description="Helical" evidence="7">
    <location>
        <begin position="130"/>
        <end position="149"/>
    </location>
</feature>
<evidence type="ECO:0000256" key="6">
    <source>
        <dbReference type="PIRSR" id="PIRSR604254-1"/>
    </source>
</evidence>
<dbReference type="GO" id="GO:0006882">
    <property type="term" value="P:intracellular zinc ion homeostasis"/>
    <property type="evidence" value="ECO:0007669"/>
    <property type="project" value="TreeGrafter"/>
</dbReference>
<feature type="transmembrane region" description="Helical" evidence="7">
    <location>
        <begin position="64"/>
        <end position="83"/>
    </location>
</feature>
<dbReference type="Pfam" id="PF03006">
    <property type="entry name" value="HlyIII"/>
    <property type="match status" value="1"/>
</dbReference>
<comment type="caution">
    <text evidence="8">The sequence shown here is derived from an EMBL/GenBank/DDBJ whole genome shotgun (WGS) entry which is preliminary data.</text>
</comment>
<organism evidence="8 9">
    <name type="scientific">Triangularia setosa</name>
    <dbReference type="NCBI Taxonomy" id="2587417"/>
    <lineage>
        <taxon>Eukaryota</taxon>
        <taxon>Fungi</taxon>
        <taxon>Dikarya</taxon>
        <taxon>Ascomycota</taxon>
        <taxon>Pezizomycotina</taxon>
        <taxon>Sordariomycetes</taxon>
        <taxon>Sordariomycetidae</taxon>
        <taxon>Sordariales</taxon>
        <taxon>Podosporaceae</taxon>
        <taxon>Triangularia</taxon>
    </lineage>
</organism>
<keyword evidence="6" id="KW-0862">Zinc</keyword>
<dbReference type="GO" id="GO:0046872">
    <property type="term" value="F:metal ion binding"/>
    <property type="evidence" value="ECO:0007669"/>
    <property type="project" value="UniProtKB-KW"/>
</dbReference>
<evidence type="ECO:0000313" key="8">
    <source>
        <dbReference type="EMBL" id="KAK4175098.1"/>
    </source>
</evidence>
<accession>A0AAN6W478</accession>
<feature type="transmembrane region" description="Helical" evidence="7">
    <location>
        <begin position="30"/>
        <end position="52"/>
    </location>
</feature>
<reference evidence="8" key="1">
    <citation type="journal article" date="2023" name="Mol. Phylogenet. Evol.">
        <title>Genome-scale phylogeny and comparative genomics of the fungal order Sordariales.</title>
        <authorList>
            <person name="Hensen N."/>
            <person name="Bonometti L."/>
            <person name="Westerberg I."/>
            <person name="Brannstrom I.O."/>
            <person name="Guillou S."/>
            <person name="Cros-Aarteil S."/>
            <person name="Calhoun S."/>
            <person name="Haridas S."/>
            <person name="Kuo A."/>
            <person name="Mondo S."/>
            <person name="Pangilinan J."/>
            <person name="Riley R."/>
            <person name="LaButti K."/>
            <person name="Andreopoulos B."/>
            <person name="Lipzen A."/>
            <person name="Chen C."/>
            <person name="Yan M."/>
            <person name="Daum C."/>
            <person name="Ng V."/>
            <person name="Clum A."/>
            <person name="Steindorff A."/>
            <person name="Ohm R.A."/>
            <person name="Martin F."/>
            <person name="Silar P."/>
            <person name="Natvig D.O."/>
            <person name="Lalanne C."/>
            <person name="Gautier V."/>
            <person name="Ament-Velasquez S.L."/>
            <person name="Kruys A."/>
            <person name="Hutchinson M.I."/>
            <person name="Powell A.J."/>
            <person name="Barry K."/>
            <person name="Miller A.N."/>
            <person name="Grigoriev I.V."/>
            <person name="Debuchy R."/>
            <person name="Gladieux P."/>
            <person name="Hiltunen Thoren M."/>
            <person name="Johannesson H."/>
        </authorList>
    </citation>
    <scope>NUCLEOTIDE SEQUENCE</scope>
    <source>
        <strain evidence="8">CBS 892.96</strain>
    </source>
</reference>
<dbReference type="InterPro" id="IPR004254">
    <property type="entry name" value="AdipoR/HlyIII-related"/>
</dbReference>
<evidence type="ECO:0000256" key="3">
    <source>
        <dbReference type="ARBA" id="ARBA00022692"/>
    </source>
</evidence>
<feature type="non-terminal residue" evidence="8">
    <location>
        <position position="1"/>
    </location>
</feature>
<name>A0AAN6W478_9PEZI</name>
<sequence length="257" mass="29284">FILRSYRPVTHSVKFCLQSLAYLHNETVNIYSHLLPAVTCIVLASLVAWYLRETFPEATQNDRLVFEIYLATSVLCCTISSLYHTLLCHSRYYRDLWVRIDYVAILFQILGPFVSGVYIGFYCEPKLQRLYWSMIGGLSVATGFIVISPCLQTSKYRLLRTVSFIATRFSAFAPIIHAASIFPYHQLDKQASLRYYYAEGLIVRIGVTCVISELATFQCDAPPLHKTSISFTANHGNCFVRSQDIASARRYSKKPKA</sequence>
<evidence type="ECO:0000256" key="2">
    <source>
        <dbReference type="ARBA" id="ARBA00007018"/>
    </source>
</evidence>
<dbReference type="PANTHER" id="PTHR20855">
    <property type="entry name" value="ADIPOR/PROGESTIN RECEPTOR-RELATED"/>
    <property type="match status" value="1"/>
</dbReference>
<gene>
    <name evidence="8" type="ORF">QBC36DRAFT_190711</name>
</gene>
<dbReference type="AlphaFoldDB" id="A0AAN6W478"/>
<evidence type="ECO:0000256" key="1">
    <source>
        <dbReference type="ARBA" id="ARBA00004141"/>
    </source>
</evidence>
<keyword evidence="5 7" id="KW-0472">Membrane</keyword>
<evidence type="ECO:0000256" key="7">
    <source>
        <dbReference type="SAM" id="Phobius"/>
    </source>
</evidence>
<comment type="subcellular location">
    <subcellularLocation>
        <location evidence="1">Membrane</location>
        <topology evidence="1">Multi-pass membrane protein</topology>
    </subcellularLocation>
</comment>
<dbReference type="EMBL" id="MU866249">
    <property type="protein sequence ID" value="KAK4175098.1"/>
    <property type="molecule type" value="Genomic_DNA"/>
</dbReference>
<protein>
    <submittedName>
        <fullName evidence="8">Hemolysin-III related-domain-containing protein</fullName>
    </submittedName>
</protein>
<comment type="similarity">
    <text evidence="2">Belongs to the ADIPOR family.</text>
</comment>
<evidence type="ECO:0000256" key="4">
    <source>
        <dbReference type="ARBA" id="ARBA00022989"/>
    </source>
</evidence>
<evidence type="ECO:0000256" key="5">
    <source>
        <dbReference type="ARBA" id="ARBA00023136"/>
    </source>
</evidence>
<keyword evidence="6" id="KW-0479">Metal-binding</keyword>
<evidence type="ECO:0000313" key="9">
    <source>
        <dbReference type="Proteomes" id="UP001302321"/>
    </source>
</evidence>
<dbReference type="Proteomes" id="UP001302321">
    <property type="component" value="Unassembled WGS sequence"/>
</dbReference>